<feature type="compositionally biased region" description="Low complexity" evidence="1">
    <location>
        <begin position="568"/>
        <end position="583"/>
    </location>
</feature>
<proteinExistence type="predicted"/>
<gene>
    <name evidence="2" type="ORF">NTJ_15740</name>
</gene>
<feature type="region of interest" description="Disordered" evidence="1">
    <location>
        <begin position="174"/>
        <end position="194"/>
    </location>
</feature>
<evidence type="ECO:0000313" key="2">
    <source>
        <dbReference type="EMBL" id="BET02922.1"/>
    </source>
</evidence>
<dbReference type="EMBL" id="AP028923">
    <property type="protein sequence ID" value="BET02922.1"/>
    <property type="molecule type" value="Genomic_DNA"/>
</dbReference>
<accession>A0ABN7BF06</accession>
<feature type="compositionally biased region" description="Basic residues" evidence="1">
    <location>
        <begin position="450"/>
        <end position="460"/>
    </location>
</feature>
<protein>
    <recommendedName>
        <fullName evidence="4">CARMIL C-terminal domain-containing protein</fullName>
    </recommendedName>
</protein>
<feature type="compositionally biased region" description="Low complexity" evidence="1">
    <location>
        <begin position="615"/>
        <end position="625"/>
    </location>
</feature>
<keyword evidence="3" id="KW-1185">Reference proteome</keyword>
<feature type="region of interest" description="Disordered" evidence="1">
    <location>
        <begin position="40"/>
        <end position="112"/>
    </location>
</feature>
<sequence>MGACHPSQVYQIIKECNRPGDASSCELITIPDSYQKKSAMVSSNVGSLCSPRGTKKPNSTQSPASSSPIPRSALLVKRASLHERESTPAATSTPTHQKETASLGNGPSSLPAAQPLRMTALLASGGRMTSPQSPTPTRMSSILKRSSLEEPMPAPSLLPSLTIPVSILKRKTIGEGSTSNHCHSPLRFSPNTVDRKGRGILKKHRSLDETQVANGNLELTNGVHDLDERRPILKAQTRRCSLEEVVKRTLSPEPQGILKRKTSSDETELPTDLFHTPHGILKKPSVTEEPLLEALDCPRPILKKKSSSEEEEFPVKPILKVSSRKSIEDEAELTRDDIKPILKHPEDSPGVVRRPKKSAGAAEKRVMSLDLSLFARPSSGGEGRPLSVAERVNGLESLLAIKRDDYSLRMEEGDGSSEVGLVRRGSVTERATIFNQLDQKEKAAADAAKSRRTLRGTRSRSRAEAGSRFCTQPVTLDEVEQAKRNNDPDCEDDPSNLSLAQRVKLFSSLHSSDVEKSTKTTPTSSPNQPARKLVSTPIMSGVLVEGLLKNLAAKDGAPPVKLRSSVPASLGSVGAGDSSSAESSDSEDECVSVNGGAGGVASSERPLLGVCVGLEPSSEEGSPSGRETRDILSRQT</sequence>
<reference evidence="2 3" key="1">
    <citation type="submission" date="2023-09" db="EMBL/GenBank/DDBJ databases">
        <title>Nesidiocoris tenuis whole genome shotgun sequence.</title>
        <authorList>
            <person name="Shibata T."/>
            <person name="Shimoda M."/>
            <person name="Kobayashi T."/>
            <person name="Uehara T."/>
        </authorList>
    </citation>
    <scope>NUCLEOTIDE SEQUENCE [LARGE SCALE GENOMIC DNA]</scope>
    <source>
        <strain evidence="2 3">Japan</strain>
    </source>
</reference>
<evidence type="ECO:0000256" key="1">
    <source>
        <dbReference type="SAM" id="MobiDB-lite"/>
    </source>
</evidence>
<feature type="compositionally biased region" description="Basic and acidic residues" evidence="1">
    <location>
        <begin position="335"/>
        <end position="347"/>
    </location>
</feature>
<feature type="compositionally biased region" description="Polar residues" evidence="1">
    <location>
        <begin position="88"/>
        <end position="108"/>
    </location>
</feature>
<feature type="region of interest" description="Disordered" evidence="1">
    <location>
        <begin position="439"/>
        <end position="536"/>
    </location>
</feature>
<feature type="region of interest" description="Disordered" evidence="1">
    <location>
        <begin position="335"/>
        <end position="364"/>
    </location>
</feature>
<evidence type="ECO:0000313" key="3">
    <source>
        <dbReference type="Proteomes" id="UP001307889"/>
    </source>
</evidence>
<feature type="compositionally biased region" description="Low complexity" evidence="1">
    <location>
        <begin position="62"/>
        <end position="73"/>
    </location>
</feature>
<name>A0ABN7BF06_9HEMI</name>
<feature type="region of interest" description="Disordered" evidence="1">
    <location>
        <begin position="555"/>
        <end position="636"/>
    </location>
</feature>
<evidence type="ECO:0008006" key="4">
    <source>
        <dbReference type="Google" id="ProtNLM"/>
    </source>
</evidence>
<feature type="compositionally biased region" description="Basic and acidic residues" evidence="1">
    <location>
        <begin position="626"/>
        <end position="636"/>
    </location>
</feature>
<organism evidence="2 3">
    <name type="scientific">Nesidiocoris tenuis</name>
    <dbReference type="NCBI Taxonomy" id="355587"/>
    <lineage>
        <taxon>Eukaryota</taxon>
        <taxon>Metazoa</taxon>
        <taxon>Ecdysozoa</taxon>
        <taxon>Arthropoda</taxon>
        <taxon>Hexapoda</taxon>
        <taxon>Insecta</taxon>
        <taxon>Pterygota</taxon>
        <taxon>Neoptera</taxon>
        <taxon>Paraneoptera</taxon>
        <taxon>Hemiptera</taxon>
        <taxon>Heteroptera</taxon>
        <taxon>Panheteroptera</taxon>
        <taxon>Cimicomorpha</taxon>
        <taxon>Miridae</taxon>
        <taxon>Dicyphina</taxon>
        <taxon>Nesidiocoris</taxon>
    </lineage>
</organism>
<dbReference type="Proteomes" id="UP001307889">
    <property type="component" value="Chromosome 15"/>
</dbReference>